<gene>
    <name evidence="2" type="ORF">Rhe02_74580</name>
</gene>
<feature type="transmembrane region" description="Helical" evidence="1">
    <location>
        <begin position="92"/>
        <end position="110"/>
    </location>
</feature>
<keyword evidence="1" id="KW-0812">Transmembrane</keyword>
<dbReference type="Proteomes" id="UP000612899">
    <property type="component" value="Unassembled WGS sequence"/>
</dbReference>
<feature type="transmembrane region" description="Helical" evidence="1">
    <location>
        <begin position="142"/>
        <end position="165"/>
    </location>
</feature>
<reference evidence="2" key="1">
    <citation type="submission" date="2021-01" db="EMBL/GenBank/DDBJ databases">
        <title>Whole genome shotgun sequence of Rhizocola hellebori NBRC 109834.</title>
        <authorList>
            <person name="Komaki H."/>
            <person name="Tamura T."/>
        </authorList>
    </citation>
    <scope>NUCLEOTIDE SEQUENCE</scope>
    <source>
        <strain evidence="2">NBRC 109834</strain>
    </source>
</reference>
<evidence type="ECO:0000313" key="2">
    <source>
        <dbReference type="EMBL" id="GIH09391.1"/>
    </source>
</evidence>
<keyword evidence="3" id="KW-1185">Reference proteome</keyword>
<evidence type="ECO:0000313" key="3">
    <source>
        <dbReference type="Proteomes" id="UP000612899"/>
    </source>
</evidence>
<keyword evidence="1" id="KW-0472">Membrane</keyword>
<organism evidence="2 3">
    <name type="scientific">Rhizocola hellebori</name>
    <dbReference type="NCBI Taxonomy" id="1392758"/>
    <lineage>
        <taxon>Bacteria</taxon>
        <taxon>Bacillati</taxon>
        <taxon>Actinomycetota</taxon>
        <taxon>Actinomycetes</taxon>
        <taxon>Micromonosporales</taxon>
        <taxon>Micromonosporaceae</taxon>
        <taxon>Rhizocola</taxon>
    </lineage>
</organism>
<dbReference type="AlphaFoldDB" id="A0A8J3QER5"/>
<name>A0A8J3QER5_9ACTN</name>
<feature type="transmembrane region" description="Helical" evidence="1">
    <location>
        <begin position="65"/>
        <end position="85"/>
    </location>
</feature>
<keyword evidence="1" id="KW-1133">Transmembrane helix</keyword>
<dbReference type="RefSeq" id="WP_203913126.1">
    <property type="nucleotide sequence ID" value="NZ_BONY01000067.1"/>
</dbReference>
<sequence length="177" mass="18598">MTRQPRPAEVTAAVVLLAAEAAFQVANAIASAITAGPVIRVYQRYAIDEVGARHAWIVDNNYTGIIWQAGVLAVAFSVLAIFLLRGSNIARVLTWVLCIPVLGLNLLGFTGGTSTPLGSNGNLSSPTTELALAVAQEAPAWAAPYAVAEGVISIALLISVIILLLRPPARRYTLGLR</sequence>
<proteinExistence type="predicted"/>
<protein>
    <submittedName>
        <fullName evidence="2">Uncharacterized protein</fullName>
    </submittedName>
</protein>
<evidence type="ECO:0000256" key="1">
    <source>
        <dbReference type="SAM" id="Phobius"/>
    </source>
</evidence>
<comment type="caution">
    <text evidence="2">The sequence shown here is derived from an EMBL/GenBank/DDBJ whole genome shotgun (WGS) entry which is preliminary data.</text>
</comment>
<dbReference type="EMBL" id="BONY01000067">
    <property type="protein sequence ID" value="GIH09391.1"/>
    <property type="molecule type" value="Genomic_DNA"/>
</dbReference>
<accession>A0A8J3QER5</accession>